<dbReference type="EMBL" id="FOHB01000002">
    <property type="protein sequence ID" value="SER98704.1"/>
    <property type="molecule type" value="Genomic_DNA"/>
</dbReference>
<feature type="domain" description="Ketoreductase" evidence="3">
    <location>
        <begin position="4"/>
        <end position="191"/>
    </location>
</feature>
<dbReference type="InterPro" id="IPR057326">
    <property type="entry name" value="KR_dom"/>
</dbReference>
<protein>
    <submittedName>
        <fullName evidence="4">Short-chain dehydrogenase</fullName>
    </submittedName>
</protein>
<evidence type="ECO:0000313" key="5">
    <source>
        <dbReference type="Proteomes" id="UP000199019"/>
    </source>
</evidence>
<dbReference type="Proteomes" id="UP000199019">
    <property type="component" value="Unassembled WGS sequence"/>
</dbReference>
<dbReference type="InterPro" id="IPR002347">
    <property type="entry name" value="SDR_fam"/>
</dbReference>
<dbReference type="STRING" id="587636.SAMN05216199_1690"/>
<keyword evidence="5" id="KW-1185">Reference proteome</keyword>
<dbReference type="InterPro" id="IPR036291">
    <property type="entry name" value="NAD(P)-bd_dom_sf"/>
</dbReference>
<comment type="similarity">
    <text evidence="1">Belongs to the short-chain dehydrogenases/reductases (SDR) family.</text>
</comment>
<dbReference type="InterPro" id="IPR020904">
    <property type="entry name" value="Sc_DH/Rdtase_CS"/>
</dbReference>
<accession>A0A1H9TNY8</accession>
<name>A0A1H9TNY8_9MICO</name>
<evidence type="ECO:0000256" key="2">
    <source>
        <dbReference type="ARBA" id="ARBA00023002"/>
    </source>
</evidence>
<dbReference type="PROSITE" id="PS00061">
    <property type="entry name" value="ADH_SHORT"/>
    <property type="match status" value="1"/>
</dbReference>
<dbReference type="Gene3D" id="3.40.50.720">
    <property type="entry name" value="NAD(P)-binding Rossmann-like Domain"/>
    <property type="match status" value="1"/>
</dbReference>
<keyword evidence="2" id="KW-0560">Oxidoreductase</keyword>
<dbReference type="GO" id="GO:0016491">
    <property type="term" value="F:oxidoreductase activity"/>
    <property type="evidence" value="ECO:0007669"/>
    <property type="project" value="UniProtKB-KW"/>
</dbReference>
<proteinExistence type="inferred from homology"/>
<gene>
    <name evidence="4" type="ORF">SAMN05216199_1690</name>
</gene>
<dbReference type="OrthoDB" id="151996at2"/>
<dbReference type="PANTHER" id="PTHR44196">
    <property type="entry name" value="DEHYDROGENASE/REDUCTASE SDR FAMILY MEMBER 7B"/>
    <property type="match status" value="1"/>
</dbReference>
<organism evidence="4 5">
    <name type="scientific">Pedococcus cremeus</name>
    <dbReference type="NCBI Taxonomy" id="587636"/>
    <lineage>
        <taxon>Bacteria</taxon>
        <taxon>Bacillati</taxon>
        <taxon>Actinomycetota</taxon>
        <taxon>Actinomycetes</taxon>
        <taxon>Micrococcales</taxon>
        <taxon>Intrasporangiaceae</taxon>
        <taxon>Pedococcus</taxon>
    </lineage>
</organism>
<reference evidence="5" key="1">
    <citation type="submission" date="2016-10" db="EMBL/GenBank/DDBJ databases">
        <authorList>
            <person name="Varghese N."/>
            <person name="Submissions S."/>
        </authorList>
    </citation>
    <scope>NUCLEOTIDE SEQUENCE [LARGE SCALE GENOMIC DNA]</scope>
    <source>
        <strain evidence="5">CGMCC 1.6963</strain>
    </source>
</reference>
<evidence type="ECO:0000313" key="4">
    <source>
        <dbReference type="EMBL" id="SER98704.1"/>
    </source>
</evidence>
<dbReference type="PANTHER" id="PTHR44196:SF1">
    <property type="entry name" value="DEHYDROGENASE_REDUCTASE SDR FAMILY MEMBER 7B"/>
    <property type="match status" value="1"/>
</dbReference>
<dbReference type="SUPFAM" id="SSF51735">
    <property type="entry name" value="NAD(P)-binding Rossmann-fold domains"/>
    <property type="match status" value="1"/>
</dbReference>
<dbReference type="GO" id="GO:0016020">
    <property type="term" value="C:membrane"/>
    <property type="evidence" value="ECO:0007669"/>
    <property type="project" value="TreeGrafter"/>
</dbReference>
<dbReference type="PRINTS" id="PR00081">
    <property type="entry name" value="GDHRDH"/>
</dbReference>
<dbReference type="Pfam" id="PF00106">
    <property type="entry name" value="adh_short"/>
    <property type="match status" value="1"/>
</dbReference>
<dbReference type="SMART" id="SM00822">
    <property type="entry name" value="PKS_KR"/>
    <property type="match status" value="1"/>
</dbReference>
<dbReference type="AlphaFoldDB" id="A0A1H9TNY8"/>
<evidence type="ECO:0000256" key="1">
    <source>
        <dbReference type="ARBA" id="ARBA00006484"/>
    </source>
</evidence>
<dbReference type="RefSeq" id="WP_091757117.1">
    <property type="nucleotide sequence ID" value="NZ_FOHB01000002.1"/>
</dbReference>
<sequence length="318" mass="33084">MRGTTVVVTGASSGVGRASAILLASRGANVVLVARSPESLAEAERDCHRAEPTARTLVVAADVTDAAAVDAVFERAADQFGRVDAVVHSAAALAYGRFEDVPAEVFDAAIRTTLGGTVNTARAALHHFRDHGGGTLVVVGSLLGKIATPFMSSYVTAKWAVHGLVRTLQIEARSEPGIAVSLVSPGGVNTPVYRQAGTYLGWHGRPPPPVDSPEKVARAVVAAVERPRRETSVGFGNPVAVLGFRLLPGAYDLLVTPLMRLGGISRDAAPATPGNVLDPQPTGEAVHGPWDRQWPRPLGAGTAAAATGLAWLSQRARR</sequence>
<evidence type="ECO:0000259" key="3">
    <source>
        <dbReference type="SMART" id="SM00822"/>
    </source>
</evidence>